<organism evidence="1 3">
    <name type="scientific">Didymodactylos carnosus</name>
    <dbReference type="NCBI Taxonomy" id="1234261"/>
    <lineage>
        <taxon>Eukaryota</taxon>
        <taxon>Metazoa</taxon>
        <taxon>Spiralia</taxon>
        <taxon>Gnathifera</taxon>
        <taxon>Rotifera</taxon>
        <taxon>Eurotatoria</taxon>
        <taxon>Bdelloidea</taxon>
        <taxon>Philodinida</taxon>
        <taxon>Philodinidae</taxon>
        <taxon>Didymodactylos</taxon>
    </lineage>
</organism>
<dbReference type="EMBL" id="CAJNOK010026785">
    <property type="protein sequence ID" value="CAF1408757.1"/>
    <property type="molecule type" value="Genomic_DNA"/>
</dbReference>
<proteinExistence type="predicted"/>
<protein>
    <submittedName>
        <fullName evidence="1">Uncharacterized protein</fullName>
    </submittedName>
</protein>
<evidence type="ECO:0000313" key="1">
    <source>
        <dbReference type="EMBL" id="CAF1408757.1"/>
    </source>
</evidence>
<dbReference type="AlphaFoldDB" id="A0A8S2FB43"/>
<comment type="caution">
    <text evidence="1">The sequence shown here is derived from an EMBL/GenBank/DDBJ whole genome shotgun (WGS) entry which is preliminary data.</text>
</comment>
<evidence type="ECO:0000313" key="3">
    <source>
        <dbReference type="Proteomes" id="UP000677228"/>
    </source>
</evidence>
<reference evidence="1" key="1">
    <citation type="submission" date="2021-02" db="EMBL/GenBank/DDBJ databases">
        <authorList>
            <person name="Nowell W R."/>
        </authorList>
    </citation>
    <scope>NUCLEOTIDE SEQUENCE</scope>
</reference>
<name>A0A8S2FB43_9BILA</name>
<accession>A0A8S2FB43</accession>
<dbReference type="Proteomes" id="UP000677228">
    <property type="component" value="Unassembled WGS sequence"/>
</dbReference>
<feature type="non-terminal residue" evidence="1">
    <location>
        <position position="1"/>
    </location>
</feature>
<evidence type="ECO:0000313" key="2">
    <source>
        <dbReference type="EMBL" id="CAF4213560.1"/>
    </source>
</evidence>
<gene>
    <name evidence="1" type="ORF">OVA965_LOCUS33300</name>
    <name evidence="2" type="ORF">TMI583_LOCUS34182</name>
</gene>
<dbReference type="EMBL" id="CAJOBA010048521">
    <property type="protein sequence ID" value="CAF4213560.1"/>
    <property type="molecule type" value="Genomic_DNA"/>
</dbReference>
<sequence length="181" mass="20379">TPVRNISSLNGKALYKVFNKYQNIKDNFVFVPSNNFVYVPDMNEAFHVTKNTLFKITLQCGLFNRAQAVDQFVQIIVDDYLIMHNSLLPNTDQRLGMLSATDSYQTDRIGGYYHFGGSINSFEFVTRMAMVYLPPGTYTFNVGVRSSSASGLLGGGMVTYELTQFDYDQDLGDLKLATFPK</sequence>
<dbReference type="Proteomes" id="UP000682733">
    <property type="component" value="Unassembled WGS sequence"/>
</dbReference>